<dbReference type="Gene3D" id="3.40.50.300">
    <property type="entry name" value="P-loop containing nucleotide triphosphate hydrolases"/>
    <property type="match status" value="1"/>
</dbReference>
<dbReference type="PROSITE" id="PS50014">
    <property type="entry name" value="BROMODOMAIN_2"/>
    <property type="match status" value="3"/>
</dbReference>
<dbReference type="GO" id="GO:0016787">
    <property type="term" value="F:hydrolase activity"/>
    <property type="evidence" value="ECO:0007669"/>
    <property type="project" value="UniProtKB-KW"/>
</dbReference>
<dbReference type="InterPro" id="IPR049730">
    <property type="entry name" value="SNF2/RAD54-like_C"/>
</dbReference>
<dbReference type="Pfam" id="PF00439">
    <property type="entry name" value="Bromodomain"/>
    <property type="match status" value="3"/>
</dbReference>
<evidence type="ECO:0000313" key="24">
    <source>
        <dbReference type="Proteomes" id="UP001054902"/>
    </source>
</evidence>
<evidence type="ECO:0000256" key="2">
    <source>
        <dbReference type="ARBA" id="ARBA00022723"/>
    </source>
</evidence>
<evidence type="ECO:0000259" key="19">
    <source>
        <dbReference type="PROSITE" id="PS50118"/>
    </source>
</evidence>
<feature type="region of interest" description="Disordered" evidence="16">
    <location>
        <begin position="2165"/>
        <end position="2191"/>
    </location>
</feature>
<evidence type="ECO:0000256" key="12">
    <source>
        <dbReference type="ARBA" id="ARBA00023163"/>
    </source>
</evidence>
<keyword evidence="2" id="KW-0479">Metal-binding</keyword>
<dbReference type="PROSITE" id="PS51192">
    <property type="entry name" value="HELICASE_ATP_BIND_1"/>
    <property type="match status" value="1"/>
</dbReference>
<evidence type="ECO:0000256" key="6">
    <source>
        <dbReference type="ARBA" id="ARBA00022801"/>
    </source>
</evidence>
<dbReference type="SUPFAM" id="SSF54160">
    <property type="entry name" value="Chromo domain-like"/>
    <property type="match status" value="2"/>
</dbReference>
<dbReference type="Pfam" id="PF00385">
    <property type="entry name" value="Chromo"/>
    <property type="match status" value="1"/>
</dbReference>
<dbReference type="Gene3D" id="2.40.50.40">
    <property type="match status" value="2"/>
</dbReference>
<dbReference type="InterPro" id="IPR036910">
    <property type="entry name" value="HMG_box_dom_sf"/>
</dbReference>
<evidence type="ECO:0000256" key="1">
    <source>
        <dbReference type="ARBA" id="ARBA00004123"/>
    </source>
</evidence>
<feature type="domain" description="HMG box" evidence="19">
    <location>
        <begin position="320"/>
        <end position="388"/>
    </location>
</feature>
<feature type="compositionally biased region" description="Acidic residues" evidence="16">
    <location>
        <begin position="1845"/>
        <end position="1856"/>
    </location>
</feature>
<proteinExistence type="predicted"/>
<feature type="region of interest" description="Disordered" evidence="16">
    <location>
        <begin position="2248"/>
        <end position="2280"/>
    </location>
</feature>
<feature type="compositionally biased region" description="Acidic residues" evidence="16">
    <location>
        <begin position="2265"/>
        <end position="2274"/>
    </location>
</feature>
<gene>
    <name evidence="23" type="ORF">CTEN210_02424</name>
</gene>
<dbReference type="SUPFAM" id="SSF47370">
    <property type="entry name" value="Bromodomain"/>
    <property type="match status" value="3"/>
</dbReference>
<dbReference type="PROSITE" id="PS50013">
    <property type="entry name" value="CHROMO_2"/>
    <property type="match status" value="1"/>
</dbReference>
<keyword evidence="10 14" id="KW-0103">Bromodomain</keyword>
<evidence type="ECO:0000259" key="18">
    <source>
        <dbReference type="PROSITE" id="PS50014"/>
    </source>
</evidence>
<dbReference type="InterPro" id="IPR016197">
    <property type="entry name" value="Chromo-like_dom_sf"/>
</dbReference>
<keyword evidence="11 15" id="KW-0238">DNA-binding</keyword>
<dbReference type="SUPFAM" id="SSF47095">
    <property type="entry name" value="HMG-box"/>
    <property type="match status" value="1"/>
</dbReference>
<feature type="region of interest" description="Disordered" evidence="16">
    <location>
        <begin position="112"/>
        <end position="137"/>
    </location>
</feature>
<evidence type="ECO:0000256" key="13">
    <source>
        <dbReference type="ARBA" id="ARBA00023242"/>
    </source>
</evidence>
<evidence type="ECO:0000256" key="4">
    <source>
        <dbReference type="ARBA" id="ARBA00022741"/>
    </source>
</evidence>
<feature type="domain" description="Bromo" evidence="18">
    <location>
        <begin position="2059"/>
        <end position="2129"/>
    </location>
</feature>
<keyword evidence="6" id="KW-0378">Hydrolase</keyword>
<evidence type="ECO:0000256" key="7">
    <source>
        <dbReference type="ARBA" id="ARBA00022833"/>
    </source>
</evidence>
<evidence type="ECO:0000259" key="21">
    <source>
        <dbReference type="PROSITE" id="PS51192"/>
    </source>
</evidence>
<dbReference type="InterPro" id="IPR027417">
    <property type="entry name" value="P-loop_NTPase"/>
</dbReference>
<evidence type="ECO:0000259" key="22">
    <source>
        <dbReference type="PROSITE" id="PS51194"/>
    </source>
</evidence>
<feature type="compositionally biased region" description="Basic and acidic residues" evidence="16">
    <location>
        <begin position="1947"/>
        <end position="1964"/>
    </location>
</feature>
<keyword evidence="5" id="KW-0863">Zinc-finger</keyword>
<dbReference type="Gene3D" id="1.10.30.10">
    <property type="entry name" value="High mobility group box domain"/>
    <property type="match status" value="1"/>
</dbReference>
<feature type="domain" description="Helicase C-terminal" evidence="22">
    <location>
        <begin position="1543"/>
        <end position="1723"/>
    </location>
</feature>
<feature type="region of interest" description="Disordered" evidence="16">
    <location>
        <begin position="2016"/>
        <end position="2037"/>
    </location>
</feature>
<dbReference type="SMART" id="SM00297">
    <property type="entry name" value="BROMO"/>
    <property type="match status" value="3"/>
</dbReference>
<dbReference type="SUPFAM" id="SSF52540">
    <property type="entry name" value="P-loop containing nucleoside triphosphate hydrolases"/>
    <property type="match status" value="2"/>
</dbReference>
<keyword evidence="4" id="KW-0547">Nucleotide-binding</keyword>
<dbReference type="GO" id="GO:0008270">
    <property type="term" value="F:zinc ion binding"/>
    <property type="evidence" value="ECO:0007669"/>
    <property type="project" value="UniProtKB-KW"/>
</dbReference>
<dbReference type="PRINTS" id="PR00503">
    <property type="entry name" value="BROMODOMAIN"/>
</dbReference>
<dbReference type="SMART" id="SM00298">
    <property type="entry name" value="CHROMO"/>
    <property type="match status" value="2"/>
</dbReference>
<feature type="region of interest" description="Disordered" evidence="16">
    <location>
        <begin position="868"/>
        <end position="907"/>
    </location>
</feature>
<protein>
    <submittedName>
        <fullName evidence="23">Chromodomain-helicase-DNA-binding protein 7</fullName>
    </submittedName>
</protein>
<evidence type="ECO:0000256" key="10">
    <source>
        <dbReference type="ARBA" id="ARBA00023117"/>
    </source>
</evidence>
<dbReference type="InterPro" id="IPR023779">
    <property type="entry name" value="Chromodomain_CS"/>
</dbReference>
<dbReference type="InterPro" id="IPR038718">
    <property type="entry name" value="SNF2-like_sf"/>
</dbReference>
<evidence type="ECO:0000256" key="16">
    <source>
        <dbReference type="SAM" id="MobiDB-lite"/>
    </source>
</evidence>
<dbReference type="InterPro" id="IPR002857">
    <property type="entry name" value="Znf_CXXC"/>
</dbReference>
<comment type="caution">
    <text evidence="23">The sequence shown here is derived from an EMBL/GenBank/DDBJ whole genome shotgun (WGS) entry which is preliminary data.</text>
</comment>
<evidence type="ECO:0000256" key="11">
    <source>
        <dbReference type="ARBA" id="ARBA00023125"/>
    </source>
</evidence>
<dbReference type="Pfam" id="PF02008">
    <property type="entry name" value="zf-CXXC"/>
    <property type="match status" value="1"/>
</dbReference>
<evidence type="ECO:0000256" key="15">
    <source>
        <dbReference type="PROSITE-ProRule" id="PRU00267"/>
    </source>
</evidence>
<dbReference type="SMART" id="SM00490">
    <property type="entry name" value="HELICc"/>
    <property type="match status" value="1"/>
</dbReference>
<dbReference type="InterPro" id="IPR018359">
    <property type="entry name" value="Bromodomain_CS"/>
</dbReference>
<evidence type="ECO:0000256" key="5">
    <source>
        <dbReference type="ARBA" id="ARBA00022771"/>
    </source>
</evidence>
<name>A0AAD3H0K6_9STRA</name>
<feature type="region of interest" description="Disordered" evidence="16">
    <location>
        <begin position="1947"/>
        <end position="1998"/>
    </location>
</feature>
<feature type="domain" description="Bromo" evidence="18">
    <location>
        <begin position="411"/>
        <end position="481"/>
    </location>
</feature>
<dbReference type="EMBL" id="BLLK01000022">
    <property type="protein sequence ID" value="GFH45950.1"/>
    <property type="molecule type" value="Genomic_DNA"/>
</dbReference>
<dbReference type="InterPro" id="IPR000953">
    <property type="entry name" value="Chromo/chromo_shadow_dom"/>
</dbReference>
<evidence type="ECO:0000313" key="23">
    <source>
        <dbReference type="EMBL" id="GFH45950.1"/>
    </source>
</evidence>
<sequence length="2475" mass="283046">MPRARRSTAKAIDYSKVQDFSDDDIFEDSAHDDPAPTKRRGRPRKSEAAVDYGVAPDTDGFYQPDAKPRFFEKGYDPNLPHIRDRFTFMPELEADGSPKVDLIVGRRVISSDKDNEEDSEHGNLEGSKNTRKGKKDKNYEEKGHVEYEYLIKYKGVSYLHLEWKTGGDLESMNKSAKNLYRRYLKKLQTNQDEDLEDPEFDPAFIQPQRVVDQDEHELIVEISDEELLEWEKEKRKEEAEMFSDEEPEREVNSMDPLVSTVKLENGTQNEIEAIPDENIGEPGTLSKEEIQRILKKDGPYYPLIPGCDNPYRDGYVTEPPKKPRASYLFFQGVYRSVYQKKNPGASVGQVMQLLGDVWRNLTEEQQLPFVELAKEEAIEFEKQKVLLEKAQRPNGVWQPIRRCLMVLEKLSKDPLAEIFLEPVDLNDFPDYMDYIDTPMDLATVREKAKNKKYQGPENFARDMRKIWNNCKVYNQHGSAIWYVADYMSKQFERLYTAWVLAFRDKFVRWAIPSARPWEPSCRVCDGKCKTADEKMVLCDHCESHNGLGCLKAPLKEVPKGVWHCNDCKKKMQRDPGTRLPSAMSEIAARKRAELGDIPTKKITQTKYLVKWAGLGYEHCTWETKEDINDDALIAEFQRENNMTPDEPNLPVTEVDKIFDSIIHLNAENAGGNYEIPQLRSQLYSQTRGFQFAKFGMELPSSLCTECGPLTAGSSTNDANVIIAGGPQDMPPLLTGEYDAMIPVTESGLLMNVGEMDGTVAFLGYRQKPDGTKGPAEMQKLIKNVHDKIIAVNGVSTVNKSFQDVIQLLKQDSSAKYAKMRFLSVKFGDIDVNSTSMGMVGRFSTENAKSTFKRERRLLLLKRQFENEDEHYEADVGEESDGSVDGDESEDSDDEASMASFEQVSDDEDMVIPNNSLPVQNLNSASINEEKKTEAKVAVSNELEKGVKDTEETLIHQENTRSLALRLLDVDIGYSSDEGGPEQCAYYLDGVDSTFTRAAKESEPSLEEEGGKKNSTKKEERTLPAKKNDFDSLGQRSKICASILLSSREPEAEEFDNYPQPSTRQLQVIKAEEEAEAKARAEQIEAEAAKANVKFSDTKIEQLSSASNEVIRVWKSAEDAAATLQISLDNLRQILSGRYSEDLGDEVGGYRWKFAPEDAEVTQTPKAIKENDKGKKAFLEFRDKLYDHTKPYNYKNDNRLRDYQIDGVNWLASCWYKTHSCILADEMGLGKTVQIVCYIEHLHRVEKIQRPFLVVVPLSTVEHWRREFEGWTDMKCCVYHDRQRVWRDVMREYEWYYEDRPHTPDFLKFDVLVTTYDTLIGDFDVIGQIPWRVTVVDEAHRLRNQKGKLLECMKEISAKGTLQHGFQSRVLMTGTPLQNNIQELWTLLNFIEPYQFPSLEEFEAHYGNMASREQVERLQNKISPFMLRRVKEDVAKDIPAKEETLIDVELTSIQKQYYRAIFEHNHSFLNMGGRSAAPKLMNIQMELRKCCNHPFLLDGVEHRETERQRLELVNSGALDNKSPEEIQRILNEQAYIATSGKMVLLDKLLPKLRSEGHKVLIFSQMVKMLDFLGEYCDFRHFKYERLDGRVRGNERQKAIDRFETEYDSFIFMLSTRAGGVGINLTAADICIIFDSDWNPQNDVQAQARCHRIGQTKQVRIYRLITSRSFETEMFDRASKKLGLEQAVLGTFDNNDDDGKPTAKEMEQLLKKGAYALLEDDNDEITKSFCADDIDSILAKRTRTRIVEGAKTASWLNKQGMVTKSKFTSDSKSAELDMDDPNFWEKVMPDFVTPSIMTTKLDELEALVTGKGPKKGRGRGRKKKADIEAEQAKATSVENNEVKRNQEEEESQESQEEENEKKKFEISRAYQKKINKYIEDLRSMMDGVFDDLDDDGLQEEEKAVCEKLLLTISCKEKLFSEEQRSLARKMLKRLEGDRRRRCRDETKIFGRRGNDAHTPEVNEKLMIRSSKKRRRKRGSDLGGRKRGRRSNDGSDSEDDWYEAEDDLYDSKQIARVSRKESRRRRAWGTGKGASNAMWPSLPRDKVKAVLTSLMDKVLQNDEIQSGGLFSRPVPRDDFPEYYEMVKNPMDFGTMKQKVEDGLYRSANALQKDFVLVMKNCMQFNAPNSDIVKEAKNQAILVPGFLRDAAAEHHLFLSEDGAVLEVYSDDEKDTKNGDERKKRGRKPGPKPKDVTTTKLVRCLECEPCLRSDCGECEACKDKKKFGGTGTKKMSCIHRNCKNLREEEVVVKKKRGRPKKPRTPTPLDADGDFNEDEAVSSNTNGYTNDDTAIIDRIPKKKKLADVDVGSDAEEGEIIESSPHDVYLNVDTFVQEREQLDGTFAAAKAHFTKRGPWILPPSLKSHAPDVIKAVITIMRKLDTFELFQRPVDEDSAPGYFSIVSRPMDFGTMLKKLENGSYGADTIVEVYNDFLLVFENCEMYNRNNETVLAEAARVFALLPETFSKACVAILHQQKNEI</sequence>
<dbReference type="InterPro" id="IPR000330">
    <property type="entry name" value="SNF2_N"/>
</dbReference>
<dbReference type="InterPro" id="IPR036427">
    <property type="entry name" value="Bromodomain-like_sf"/>
</dbReference>
<evidence type="ECO:0000256" key="9">
    <source>
        <dbReference type="ARBA" id="ARBA00023015"/>
    </source>
</evidence>
<keyword evidence="9" id="KW-0805">Transcription regulation</keyword>
<dbReference type="GO" id="GO:0003677">
    <property type="term" value="F:DNA binding"/>
    <property type="evidence" value="ECO:0007669"/>
    <property type="project" value="UniProtKB-UniRule"/>
</dbReference>
<evidence type="ECO:0000259" key="20">
    <source>
        <dbReference type="PROSITE" id="PS51058"/>
    </source>
</evidence>
<comment type="subcellular location">
    <subcellularLocation>
        <location evidence="1">Nucleus</location>
    </subcellularLocation>
</comment>
<dbReference type="Gene3D" id="3.40.50.10810">
    <property type="entry name" value="Tandem AAA-ATPase domain"/>
    <property type="match status" value="1"/>
</dbReference>
<dbReference type="InterPro" id="IPR013083">
    <property type="entry name" value="Znf_RING/FYVE/PHD"/>
</dbReference>
<evidence type="ECO:0000256" key="3">
    <source>
        <dbReference type="ARBA" id="ARBA00022737"/>
    </source>
</evidence>
<keyword evidence="12" id="KW-0804">Transcription</keyword>
<dbReference type="InterPro" id="IPR023780">
    <property type="entry name" value="Chromo_domain"/>
</dbReference>
<dbReference type="InterPro" id="IPR011011">
    <property type="entry name" value="Znf_FYVE_PHD"/>
</dbReference>
<keyword evidence="8" id="KW-0067">ATP-binding</keyword>
<organism evidence="23 24">
    <name type="scientific">Chaetoceros tenuissimus</name>
    <dbReference type="NCBI Taxonomy" id="426638"/>
    <lineage>
        <taxon>Eukaryota</taxon>
        <taxon>Sar</taxon>
        <taxon>Stramenopiles</taxon>
        <taxon>Ochrophyta</taxon>
        <taxon>Bacillariophyta</taxon>
        <taxon>Coscinodiscophyceae</taxon>
        <taxon>Chaetocerotophycidae</taxon>
        <taxon>Chaetocerotales</taxon>
        <taxon>Chaetocerotaceae</taxon>
        <taxon>Chaetoceros</taxon>
    </lineage>
</organism>
<feature type="compositionally biased region" description="Basic residues" evidence="16">
    <location>
        <begin position="1810"/>
        <end position="1822"/>
    </location>
</feature>
<feature type="compositionally biased region" description="Acidic residues" evidence="16">
    <location>
        <begin position="868"/>
        <end position="895"/>
    </location>
</feature>
<feature type="region of interest" description="Disordered" evidence="16">
    <location>
        <begin position="23"/>
        <end position="67"/>
    </location>
</feature>
<keyword evidence="13 15" id="KW-0539">Nucleus</keyword>
<dbReference type="InterPro" id="IPR017956">
    <property type="entry name" value="AT_hook_DNA-bd_motif"/>
</dbReference>
<evidence type="ECO:0000256" key="14">
    <source>
        <dbReference type="PROSITE-ProRule" id="PRU00035"/>
    </source>
</evidence>
<dbReference type="PROSITE" id="PS51058">
    <property type="entry name" value="ZF_CXXC"/>
    <property type="match status" value="1"/>
</dbReference>
<accession>A0AAD3H0K6</accession>
<dbReference type="PROSITE" id="PS00598">
    <property type="entry name" value="CHROMO_1"/>
    <property type="match status" value="1"/>
</dbReference>
<dbReference type="PROSITE" id="PS50118">
    <property type="entry name" value="HMG_BOX_2"/>
    <property type="match status" value="1"/>
</dbReference>
<dbReference type="InterPro" id="IPR009071">
    <property type="entry name" value="HMG_box_dom"/>
</dbReference>
<feature type="domain" description="Bromo" evidence="18">
    <location>
        <begin position="2374"/>
        <end position="2446"/>
    </location>
</feature>
<evidence type="ECO:0000256" key="8">
    <source>
        <dbReference type="ARBA" id="ARBA00022840"/>
    </source>
</evidence>
<dbReference type="InterPro" id="IPR001650">
    <property type="entry name" value="Helicase_C-like"/>
</dbReference>
<evidence type="ECO:0000259" key="17">
    <source>
        <dbReference type="PROSITE" id="PS50013"/>
    </source>
</evidence>
<dbReference type="Pfam" id="PF00176">
    <property type="entry name" value="SNF2-rel_dom"/>
    <property type="match status" value="1"/>
</dbReference>
<keyword evidence="3" id="KW-0677">Repeat</keyword>
<dbReference type="Gene3D" id="3.30.40.10">
    <property type="entry name" value="Zinc/RING finger domain, C3HC4 (zinc finger)"/>
    <property type="match status" value="1"/>
</dbReference>
<dbReference type="CDD" id="cd00136">
    <property type="entry name" value="PDZ_canonical"/>
    <property type="match status" value="1"/>
</dbReference>
<feature type="compositionally biased region" description="Basic residues" evidence="16">
    <location>
        <begin position="2248"/>
        <end position="2258"/>
    </location>
</feature>
<keyword evidence="24" id="KW-1185">Reference proteome</keyword>
<dbReference type="GO" id="GO:0005634">
    <property type="term" value="C:nucleus"/>
    <property type="evidence" value="ECO:0007669"/>
    <property type="project" value="UniProtKB-SubCell"/>
</dbReference>
<dbReference type="PANTHER" id="PTHR45623">
    <property type="entry name" value="CHROMODOMAIN-HELICASE-DNA-BINDING PROTEIN 3-RELATED-RELATED"/>
    <property type="match status" value="1"/>
</dbReference>
<feature type="domain" description="CXXC-type" evidence="20">
    <location>
        <begin position="2192"/>
        <end position="2238"/>
    </location>
</feature>
<feature type="region of interest" description="Disordered" evidence="16">
    <location>
        <begin position="997"/>
        <end position="1027"/>
    </location>
</feature>
<dbReference type="SMART" id="SM00384">
    <property type="entry name" value="AT_hook"/>
    <property type="match status" value="3"/>
</dbReference>
<feature type="region of interest" description="Disordered" evidence="16">
    <location>
        <begin position="1806"/>
        <end position="1861"/>
    </location>
</feature>
<dbReference type="SMART" id="SM00398">
    <property type="entry name" value="HMG"/>
    <property type="match status" value="1"/>
</dbReference>
<dbReference type="CDD" id="cd04369">
    <property type="entry name" value="Bromodomain"/>
    <property type="match status" value="3"/>
</dbReference>
<dbReference type="InterPro" id="IPR014001">
    <property type="entry name" value="Helicase_ATP-bd"/>
</dbReference>
<dbReference type="SMART" id="SM00487">
    <property type="entry name" value="DEXDc"/>
    <property type="match status" value="1"/>
</dbReference>
<dbReference type="Pfam" id="PF00505">
    <property type="entry name" value="HMG_box"/>
    <property type="match status" value="1"/>
</dbReference>
<dbReference type="InterPro" id="IPR001487">
    <property type="entry name" value="Bromodomain"/>
</dbReference>
<dbReference type="GO" id="GO:0005524">
    <property type="term" value="F:ATP binding"/>
    <property type="evidence" value="ECO:0007669"/>
    <property type="project" value="UniProtKB-KW"/>
</dbReference>
<feature type="compositionally biased region" description="Basic and acidic residues" evidence="16">
    <location>
        <begin position="2169"/>
        <end position="2178"/>
    </location>
</feature>
<dbReference type="CDD" id="cd18793">
    <property type="entry name" value="SF2_C_SNF"/>
    <property type="match status" value="1"/>
</dbReference>
<feature type="DNA-binding region" description="HMG box" evidence="15">
    <location>
        <begin position="320"/>
        <end position="388"/>
    </location>
</feature>
<dbReference type="SUPFAM" id="SSF57903">
    <property type="entry name" value="FYVE/PHD zinc finger"/>
    <property type="match status" value="1"/>
</dbReference>
<dbReference type="Proteomes" id="UP001054902">
    <property type="component" value="Unassembled WGS sequence"/>
</dbReference>
<dbReference type="CDD" id="cd00084">
    <property type="entry name" value="HMG-box_SF"/>
    <property type="match status" value="1"/>
</dbReference>
<dbReference type="PROSITE" id="PS51194">
    <property type="entry name" value="HELICASE_CTER"/>
    <property type="match status" value="1"/>
</dbReference>
<feature type="domain" description="Chromo" evidence="17">
    <location>
        <begin position="581"/>
        <end position="648"/>
    </location>
</feature>
<feature type="domain" description="Helicase ATP-binding" evidence="21">
    <location>
        <begin position="1211"/>
        <end position="1393"/>
    </location>
</feature>
<dbReference type="PROSITE" id="PS00633">
    <property type="entry name" value="BROMODOMAIN_1"/>
    <property type="match status" value="1"/>
</dbReference>
<dbReference type="Gene3D" id="1.20.920.10">
    <property type="entry name" value="Bromodomain-like"/>
    <property type="match status" value="3"/>
</dbReference>
<reference evidence="23 24" key="1">
    <citation type="journal article" date="2021" name="Sci. Rep.">
        <title>The genome of the diatom Chaetoceros tenuissimus carries an ancient integrated fragment of an extant virus.</title>
        <authorList>
            <person name="Hongo Y."/>
            <person name="Kimura K."/>
            <person name="Takaki Y."/>
            <person name="Yoshida Y."/>
            <person name="Baba S."/>
            <person name="Kobayashi G."/>
            <person name="Nagasaki K."/>
            <person name="Hano T."/>
            <person name="Tomaru Y."/>
        </authorList>
    </citation>
    <scope>NUCLEOTIDE SEQUENCE [LARGE SCALE GENOMIC DNA]</scope>
    <source>
        <strain evidence="23 24">NIES-3715</strain>
    </source>
</reference>
<dbReference type="Pfam" id="PF00271">
    <property type="entry name" value="Helicase_C"/>
    <property type="match status" value="1"/>
</dbReference>
<keyword evidence="7" id="KW-0862">Zinc</keyword>